<gene>
    <name evidence="5" type="ORF">KDW_17440</name>
</gene>
<dbReference type="RefSeq" id="WP_162005054.1">
    <property type="nucleotide sequence ID" value="NZ_BKZW01000001.1"/>
</dbReference>
<dbReference type="InterPro" id="IPR020084">
    <property type="entry name" value="NUDIX_hydrolase_CS"/>
</dbReference>
<dbReference type="EMBL" id="BKZW01000001">
    <property type="protein sequence ID" value="GER87582.1"/>
    <property type="molecule type" value="Genomic_DNA"/>
</dbReference>
<dbReference type="InterPro" id="IPR015797">
    <property type="entry name" value="NUDIX_hydrolase-like_dom_sf"/>
</dbReference>
<proteinExistence type="inferred from homology"/>
<dbReference type="SUPFAM" id="SSF55811">
    <property type="entry name" value="Nudix"/>
    <property type="match status" value="1"/>
</dbReference>
<evidence type="ECO:0000256" key="2">
    <source>
        <dbReference type="ARBA" id="ARBA00022801"/>
    </source>
</evidence>
<organism evidence="5 6">
    <name type="scientific">Dictyobacter vulcani</name>
    <dbReference type="NCBI Taxonomy" id="2607529"/>
    <lineage>
        <taxon>Bacteria</taxon>
        <taxon>Bacillati</taxon>
        <taxon>Chloroflexota</taxon>
        <taxon>Ktedonobacteria</taxon>
        <taxon>Ktedonobacterales</taxon>
        <taxon>Dictyobacteraceae</taxon>
        <taxon>Dictyobacter</taxon>
    </lineage>
</organism>
<evidence type="ECO:0000256" key="1">
    <source>
        <dbReference type="ARBA" id="ARBA00005582"/>
    </source>
</evidence>
<feature type="domain" description="Nudix hydrolase" evidence="4">
    <location>
        <begin position="27"/>
        <end position="156"/>
    </location>
</feature>
<dbReference type="Pfam" id="PF00293">
    <property type="entry name" value="NUDIX"/>
    <property type="match status" value="1"/>
</dbReference>
<evidence type="ECO:0000313" key="6">
    <source>
        <dbReference type="Proteomes" id="UP000326912"/>
    </source>
</evidence>
<accession>A0A5J4KKJ5</accession>
<evidence type="ECO:0000259" key="4">
    <source>
        <dbReference type="PROSITE" id="PS51462"/>
    </source>
</evidence>
<dbReference type="GO" id="GO:0016787">
    <property type="term" value="F:hydrolase activity"/>
    <property type="evidence" value="ECO:0007669"/>
    <property type="project" value="UniProtKB-KW"/>
</dbReference>
<protein>
    <recommendedName>
        <fullName evidence="4">Nudix hydrolase domain-containing protein</fullName>
    </recommendedName>
</protein>
<comment type="similarity">
    <text evidence="1 3">Belongs to the Nudix hydrolase family.</text>
</comment>
<dbReference type="PANTHER" id="PTHR43736:SF1">
    <property type="entry name" value="DIHYDRONEOPTERIN TRIPHOSPHATE DIPHOSPHATASE"/>
    <property type="match status" value="1"/>
</dbReference>
<evidence type="ECO:0000313" key="5">
    <source>
        <dbReference type="EMBL" id="GER87582.1"/>
    </source>
</evidence>
<dbReference type="PRINTS" id="PR00502">
    <property type="entry name" value="NUDIXFAMILY"/>
</dbReference>
<dbReference type="Gene3D" id="3.90.79.10">
    <property type="entry name" value="Nucleoside Triphosphate Pyrophosphohydrolase"/>
    <property type="match status" value="1"/>
</dbReference>
<dbReference type="PROSITE" id="PS51462">
    <property type="entry name" value="NUDIX"/>
    <property type="match status" value="1"/>
</dbReference>
<dbReference type="CDD" id="cd03673">
    <property type="entry name" value="NUDIX_Ap6A_hydrolase"/>
    <property type="match status" value="1"/>
</dbReference>
<dbReference type="AlphaFoldDB" id="A0A5J4KKJ5"/>
<evidence type="ECO:0000256" key="3">
    <source>
        <dbReference type="RuleBase" id="RU003476"/>
    </source>
</evidence>
<keyword evidence="6" id="KW-1185">Reference proteome</keyword>
<dbReference type="InterPro" id="IPR020476">
    <property type="entry name" value="Nudix_hydrolase"/>
</dbReference>
<comment type="caution">
    <text evidence="5">The sequence shown here is derived from an EMBL/GenBank/DDBJ whole genome shotgun (WGS) entry which is preliminary data.</text>
</comment>
<keyword evidence="2 3" id="KW-0378">Hydrolase</keyword>
<dbReference type="InterPro" id="IPR000086">
    <property type="entry name" value="NUDIX_hydrolase_dom"/>
</dbReference>
<name>A0A5J4KKJ5_9CHLR</name>
<dbReference type="Proteomes" id="UP000326912">
    <property type="component" value="Unassembled WGS sequence"/>
</dbReference>
<dbReference type="PANTHER" id="PTHR43736">
    <property type="entry name" value="ADP-RIBOSE PYROPHOSPHATASE"/>
    <property type="match status" value="1"/>
</dbReference>
<dbReference type="PROSITE" id="PS00893">
    <property type="entry name" value="NUDIX_BOX"/>
    <property type="match status" value="1"/>
</dbReference>
<reference evidence="5 6" key="1">
    <citation type="submission" date="2019-10" db="EMBL/GenBank/DDBJ databases">
        <title>Dictyobacter vulcani sp. nov., within the class Ktedonobacteria, isolated from soil of volcanic Mt. Zao.</title>
        <authorList>
            <person name="Zheng Y."/>
            <person name="Wang C.M."/>
            <person name="Sakai Y."/>
            <person name="Abe K."/>
            <person name="Yokota A."/>
            <person name="Yabe S."/>
        </authorList>
    </citation>
    <scope>NUCLEOTIDE SEQUENCE [LARGE SCALE GENOMIC DNA]</scope>
    <source>
        <strain evidence="5 6">W12</strain>
    </source>
</reference>
<sequence length="172" mass="19866">MRAYSAGGVVFRLAPMRSPDINFLQQPHRSNDIHEGFDEMAAMEVVLVGRSRAGIWALPKGTPQPGETVEQVALREAQEETGLQVELIAYIGSTSYSFVREQVRYHKQVRHFLLEAVGGDTALHDQEYDLVEWFSLHEASRRLTYQNEVNILYQAEEMLQRWLQYRQQEGQK</sequence>